<dbReference type="CDD" id="cd17316">
    <property type="entry name" value="MFS_SV2_like"/>
    <property type="match status" value="1"/>
</dbReference>
<evidence type="ECO:0000256" key="6">
    <source>
        <dbReference type="SAM" id="MobiDB-lite"/>
    </source>
</evidence>
<feature type="transmembrane region" description="Helical" evidence="7">
    <location>
        <begin position="176"/>
        <end position="194"/>
    </location>
</feature>
<feature type="transmembrane region" description="Helical" evidence="7">
    <location>
        <begin position="410"/>
        <end position="432"/>
    </location>
</feature>
<evidence type="ECO:0000256" key="4">
    <source>
        <dbReference type="ARBA" id="ARBA00022989"/>
    </source>
</evidence>
<protein>
    <submittedName>
        <fullName evidence="9">MFS transporter</fullName>
    </submittedName>
</protein>
<evidence type="ECO:0000256" key="7">
    <source>
        <dbReference type="SAM" id="Phobius"/>
    </source>
</evidence>
<evidence type="ECO:0000313" key="10">
    <source>
        <dbReference type="Proteomes" id="UP001319861"/>
    </source>
</evidence>
<evidence type="ECO:0000259" key="8">
    <source>
        <dbReference type="PROSITE" id="PS50850"/>
    </source>
</evidence>
<feature type="transmembrane region" description="Helical" evidence="7">
    <location>
        <begin position="321"/>
        <end position="340"/>
    </location>
</feature>
<feature type="transmembrane region" description="Helical" evidence="7">
    <location>
        <begin position="256"/>
        <end position="274"/>
    </location>
</feature>
<dbReference type="InterPro" id="IPR020846">
    <property type="entry name" value="MFS_dom"/>
</dbReference>
<feature type="transmembrane region" description="Helical" evidence="7">
    <location>
        <begin position="19"/>
        <end position="44"/>
    </location>
</feature>
<keyword evidence="5 7" id="KW-0472">Membrane</keyword>
<feature type="transmembrane region" description="Helical" evidence="7">
    <location>
        <begin position="346"/>
        <end position="369"/>
    </location>
</feature>
<dbReference type="EMBL" id="AP024525">
    <property type="protein sequence ID" value="BCT77657.1"/>
    <property type="molecule type" value="Genomic_DNA"/>
</dbReference>
<dbReference type="InterPro" id="IPR005829">
    <property type="entry name" value="Sugar_transporter_CS"/>
</dbReference>
<dbReference type="Proteomes" id="UP001319861">
    <property type="component" value="Chromosome"/>
</dbReference>
<sequence length="475" mass="50184">MDIHAAIDEARFTRFHKKLVAACMGGPILDGYILSIIAIALIGITADFHTTPLETSLIGAAALVGIFLGAVFLGPLTDKIGRQLMYTIDLWVLVVGSVLQFFVQDSVQLVVARFIMGLAIGADYPIANSLLAEWLPRKRRGQMLGVLQVGWFIGAALASVVGYVMFELFGGESWRWMLVSSAFLGVIVLLLRLGTPESPRWLLHHGRVKDAKSALRAALADQLSVEHVVFESAKDDSEQGKVDLKILLQPIYLKRIVFCAGFYFFQVGPLFAIFTFGPTILSAFGLGEGNASNLGSMAIDLVFLIGCLPALKLIETWGRRPLIIWCFALMAIPLFVLGFAPSAPVGVVVACFLAYGLFSGGPSILEWAYPSELFPTSVRASAVGITTAVSRIGAAIGTFGLPFALAGWGIGPTMIVAAVLTACGFVLSLFLAEETKGMSLAKAGGQAADGIDADDAASSPSAGAPAPAVGATLAD</sequence>
<feature type="transmembrane region" description="Helical" evidence="7">
    <location>
        <begin position="381"/>
        <end position="404"/>
    </location>
</feature>
<feature type="transmembrane region" description="Helical" evidence="7">
    <location>
        <begin position="143"/>
        <end position="164"/>
    </location>
</feature>
<dbReference type="PANTHER" id="PTHR48022">
    <property type="entry name" value="PLASTIDIC GLUCOSE TRANSPORTER 4"/>
    <property type="match status" value="1"/>
</dbReference>
<name>A0ABM7PZC4_SINCY</name>
<dbReference type="Pfam" id="PF00083">
    <property type="entry name" value="Sugar_tr"/>
    <property type="match status" value="1"/>
</dbReference>
<feature type="region of interest" description="Disordered" evidence="6">
    <location>
        <begin position="449"/>
        <end position="475"/>
    </location>
</feature>
<organism evidence="9 10">
    <name type="scientific">Sinomonas cyclohexanicum</name>
    <name type="common">Corynebacterium cyclohexanicum</name>
    <dbReference type="NCBI Taxonomy" id="322009"/>
    <lineage>
        <taxon>Bacteria</taxon>
        <taxon>Bacillati</taxon>
        <taxon>Actinomycetota</taxon>
        <taxon>Actinomycetes</taxon>
        <taxon>Micrococcales</taxon>
        <taxon>Micrococcaceae</taxon>
        <taxon>Sinomonas</taxon>
    </lineage>
</organism>
<evidence type="ECO:0000256" key="5">
    <source>
        <dbReference type="ARBA" id="ARBA00023136"/>
    </source>
</evidence>
<feature type="transmembrane region" description="Helical" evidence="7">
    <location>
        <begin position="56"/>
        <end position="77"/>
    </location>
</feature>
<dbReference type="InterPro" id="IPR036259">
    <property type="entry name" value="MFS_trans_sf"/>
</dbReference>
<evidence type="ECO:0000256" key="2">
    <source>
        <dbReference type="ARBA" id="ARBA00010992"/>
    </source>
</evidence>
<accession>A0ABM7PZC4</accession>
<reference evidence="9 10" key="1">
    <citation type="journal article" date="2021" name="J. Biosci. Bioeng.">
        <title>Identification and characterization of a chc gene cluster responsible for the aromatization pathway of cyclohexanecarboxylate degradation in Sinomonas cyclohexanicum ATCC 51369.</title>
        <authorList>
            <person name="Yamamoto T."/>
            <person name="Hasegawa Y."/>
            <person name="Lau P.C.K."/>
            <person name="Iwaki H."/>
        </authorList>
    </citation>
    <scope>NUCLEOTIDE SEQUENCE [LARGE SCALE GENOMIC DNA]</scope>
    <source>
        <strain evidence="9 10">ATCC 51369</strain>
    </source>
</reference>
<feature type="transmembrane region" description="Helical" evidence="7">
    <location>
        <begin position="294"/>
        <end position="314"/>
    </location>
</feature>
<evidence type="ECO:0000313" key="9">
    <source>
        <dbReference type="EMBL" id="BCT77657.1"/>
    </source>
</evidence>
<evidence type="ECO:0000256" key="3">
    <source>
        <dbReference type="ARBA" id="ARBA00022692"/>
    </source>
</evidence>
<proteinExistence type="inferred from homology"/>
<comment type="similarity">
    <text evidence="2">Belongs to the major facilitator superfamily. Sugar transporter (TC 2.A.1.1) family.</text>
</comment>
<dbReference type="Gene3D" id="1.20.1250.20">
    <property type="entry name" value="MFS general substrate transporter like domains"/>
    <property type="match status" value="1"/>
</dbReference>
<keyword evidence="10" id="KW-1185">Reference proteome</keyword>
<feature type="transmembrane region" description="Helical" evidence="7">
    <location>
        <begin position="109"/>
        <end position="131"/>
    </location>
</feature>
<dbReference type="PROSITE" id="PS50850">
    <property type="entry name" value="MFS"/>
    <property type="match status" value="1"/>
</dbReference>
<keyword evidence="4 7" id="KW-1133">Transmembrane helix</keyword>
<keyword evidence="3 7" id="KW-0812">Transmembrane</keyword>
<feature type="transmembrane region" description="Helical" evidence="7">
    <location>
        <begin position="84"/>
        <end position="103"/>
    </location>
</feature>
<dbReference type="SUPFAM" id="SSF103473">
    <property type="entry name" value="MFS general substrate transporter"/>
    <property type="match status" value="1"/>
</dbReference>
<comment type="subcellular location">
    <subcellularLocation>
        <location evidence="1">Cell membrane</location>
        <topology evidence="1">Multi-pass membrane protein</topology>
    </subcellularLocation>
</comment>
<dbReference type="InterPro" id="IPR005828">
    <property type="entry name" value="MFS_sugar_transport-like"/>
</dbReference>
<dbReference type="RefSeq" id="WP_229230342.1">
    <property type="nucleotide sequence ID" value="NZ_AP024525.1"/>
</dbReference>
<evidence type="ECO:0000256" key="1">
    <source>
        <dbReference type="ARBA" id="ARBA00004651"/>
    </source>
</evidence>
<dbReference type="InterPro" id="IPR050360">
    <property type="entry name" value="MFS_Sugar_Transporters"/>
</dbReference>
<dbReference type="PROSITE" id="PS00217">
    <property type="entry name" value="SUGAR_TRANSPORT_2"/>
    <property type="match status" value="1"/>
</dbReference>
<dbReference type="PANTHER" id="PTHR48022:SF2">
    <property type="entry name" value="PLASTIDIC GLUCOSE TRANSPORTER 4"/>
    <property type="match status" value="1"/>
</dbReference>
<feature type="domain" description="Major facilitator superfamily (MFS) profile" evidence="8">
    <location>
        <begin position="19"/>
        <end position="436"/>
    </location>
</feature>
<gene>
    <name evidence="9" type="ORF">SCMU_34990</name>
</gene>